<dbReference type="SUPFAM" id="SSF52091">
    <property type="entry name" value="SpoIIaa-like"/>
    <property type="match status" value="1"/>
</dbReference>
<evidence type="ECO:0000259" key="2">
    <source>
        <dbReference type="PROSITE" id="PS50801"/>
    </source>
</evidence>
<dbReference type="InterPro" id="IPR058548">
    <property type="entry name" value="MlaB-like_STAS"/>
</dbReference>
<dbReference type="AlphaFoldDB" id="F2R8N8"/>
<dbReference type="Pfam" id="PF13466">
    <property type="entry name" value="STAS_2"/>
    <property type="match status" value="1"/>
</dbReference>
<dbReference type="PATRIC" id="fig|953739.5.peg.2715"/>
<keyword evidence="4" id="KW-1185">Reference proteome</keyword>
<dbReference type="Gene3D" id="3.30.750.24">
    <property type="entry name" value="STAS domain"/>
    <property type="match status" value="1"/>
</dbReference>
<dbReference type="InterPro" id="IPR036513">
    <property type="entry name" value="STAS_dom_sf"/>
</dbReference>
<sequence>MVGVPDRSGSRRRSTFPPAVMSPRHQVRRLGSRGGQREHHAGGLSARIEALFLVPNRPQDDGPRARLHLIDGAPAWRPHVGDALVRYAPVGCPATAALVLTGAFDADTTPSLREALDAVRNPQIELVLLDLAAVRFGDAAFVRELTDTQCRPERHVLIGPLPGPIARLLDITGTRQAFDVALDDAA</sequence>
<dbReference type="PROSITE" id="PS50801">
    <property type="entry name" value="STAS"/>
    <property type="match status" value="1"/>
</dbReference>
<dbReference type="CDD" id="cd07043">
    <property type="entry name" value="STAS_anti-anti-sigma_factors"/>
    <property type="match status" value="1"/>
</dbReference>
<dbReference type="STRING" id="953739.SVEN_0669"/>
<dbReference type="InterPro" id="IPR002645">
    <property type="entry name" value="STAS_dom"/>
</dbReference>
<dbReference type="KEGG" id="sve:SVEN_0669"/>
<protein>
    <recommendedName>
        <fullName evidence="2">STAS domain-containing protein</fullName>
    </recommendedName>
</protein>
<name>F2R8N8_STRVP</name>
<evidence type="ECO:0000313" key="4">
    <source>
        <dbReference type="Proteomes" id="UP000006854"/>
    </source>
</evidence>
<dbReference type="EMBL" id="FR845719">
    <property type="protein sequence ID" value="CCA53956.1"/>
    <property type="molecule type" value="Genomic_DNA"/>
</dbReference>
<organism evidence="3 4">
    <name type="scientific">Streptomyces venezuelae (strain ATCC 10712 / CBS 650.69 / DSM 40230 / JCM 4526 / NBRC 13096 / PD 04745)</name>
    <dbReference type="NCBI Taxonomy" id="953739"/>
    <lineage>
        <taxon>Bacteria</taxon>
        <taxon>Bacillati</taxon>
        <taxon>Actinomycetota</taxon>
        <taxon>Actinomycetes</taxon>
        <taxon>Kitasatosporales</taxon>
        <taxon>Streptomycetaceae</taxon>
        <taxon>Streptomyces</taxon>
    </lineage>
</organism>
<reference evidence="3 4" key="1">
    <citation type="journal article" date="2011" name="BMC Genomics">
        <title>Genome-wide analysis of the role of GlnR in Streptomyces venezuelae provides new insights into global nitrogen regulation in actinomycetes.</title>
        <authorList>
            <person name="Pullan S.T."/>
            <person name="Bibb M.J."/>
            <person name="Merrick M."/>
        </authorList>
    </citation>
    <scope>NUCLEOTIDE SEQUENCE [LARGE SCALE GENOMIC DNA]</scope>
    <source>
        <strain evidence="3">ATCC 10712</strain>
    </source>
</reference>
<proteinExistence type="predicted"/>
<gene>
    <name evidence="3" type="ordered locus">SVEN_0669</name>
</gene>
<evidence type="ECO:0000256" key="1">
    <source>
        <dbReference type="SAM" id="MobiDB-lite"/>
    </source>
</evidence>
<dbReference type="HOGENOM" id="CLU_1453695_0_0_11"/>
<dbReference type="Proteomes" id="UP000006854">
    <property type="component" value="Chromosome"/>
</dbReference>
<feature type="region of interest" description="Disordered" evidence="1">
    <location>
        <begin position="1"/>
        <end position="40"/>
    </location>
</feature>
<accession>F2R8N8</accession>
<feature type="domain" description="STAS" evidence="2">
    <location>
        <begin position="93"/>
        <end position="186"/>
    </location>
</feature>
<dbReference type="eggNOG" id="ENOG5032249">
    <property type="taxonomic scope" value="Bacteria"/>
</dbReference>
<evidence type="ECO:0000313" key="3">
    <source>
        <dbReference type="EMBL" id="CCA53956.1"/>
    </source>
</evidence>